<geneLocation type="plasmid" evidence="5 6">
    <name>unnamed5</name>
</geneLocation>
<dbReference type="PROSITE" id="PS50995">
    <property type="entry name" value="HTH_MARR_2"/>
    <property type="match status" value="1"/>
</dbReference>
<evidence type="ECO:0000313" key="5">
    <source>
        <dbReference type="EMBL" id="QTH73069.1"/>
    </source>
</evidence>
<evidence type="ECO:0000256" key="1">
    <source>
        <dbReference type="ARBA" id="ARBA00023015"/>
    </source>
</evidence>
<dbReference type="PRINTS" id="PR00598">
    <property type="entry name" value="HTHMARR"/>
</dbReference>
<gene>
    <name evidence="5" type="ORF">J5O05_19840</name>
</gene>
<dbReference type="RefSeq" id="WP_208844688.1">
    <property type="nucleotide sequence ID" value="NZ_CP072135.1"/>
</dbReference>
<keyword evidence="6" id="KW-1185">Reference proteome</keyword>
<evidence type="ECO:0000256" key="2">
    <source>
        <dbReference type="ARBA" id="ARBA00023125"/>
    </source>
</evidence>
<dbReference type="EMBL" id="CP072135">
    <property type="protein sequence ID" value="QTH73069.1"/>
    <property type="molecule type" value="Genomic_DNA"/>
</dbReference>
<dbReference type="Proteomes" id="UP000664904">
    <property type="component" value="Plasmid unnamed5"/>
</dbReference>
<dbReference type="PANTHER" id="PTHR35790">
    <property type="entry name" value="HTH-TYPE TRANSCRIPTIONAL REGULATOR PCHR"/>
    <property type="match status" value="1"/>
</dbReference>
<evidence type="ECO:0000256" key="3">
    <source>
        <dbReference type="ARBA" id="ARBA00023163"/>
    </source>
</evidence>
<keyword evidence="2" id="KW-0238">DNA-binding</keyword>
<dbReference type="GO" id="GO:0003700">
    <property type="term" value="F:DNA-binding transcription factor activity"/>
    <property type="evidence" value="ECO:0007669"/>
    <property type="project" value="InterPro"/>
</dbReference>
<sequence>MELKLNEFLPYRLVKLAAKVSDEFAKVYAKEAGLSVAQWRVLAHLAEHPQSTAKQLCDLATMDKSTVSRAVKQLAEQGMLISEMSEKDKRATLLKLTAQGESLYARLVPLAIEWEKSLLEKLSTKDKHVLFRIIEELGS</sequence>
<reference evidence="5" key="1">
    <citation type="submission" date="2021-03" db="EMBL/GenBank/DDBJ databases">
        <title>Complete Genome of Pseudoalteromonas xiamenensis STKMTI.2, a new potential marine bacterium producing anti-Vibrio compounds.</title>
        <authorList>
            <person name="Handayani D.P."/>
            <person name="Isnansetyo A."/>
            <person name="Istiqomah I."/>
            <person name="Jumina J."/>
        </authorList>
    </citation>
    <scope>NUCLEOTIDE SEQUENCE</scope>
    <source>
        <strain evidence="5">STKMTI.2</strain>
        <plasmid evidence="5">unnamed5</plasmid>
    </source>
</reference>
<dbReference type="KEGG" id="pxi:J5O05_19840"/>
<dbReference type="Gene3D" id="1.10.10.10">
    <property type="entry name" value="Winged helix-like DNA-binding domain superfamily/Winged helix DNA-binding domain"/>
    <property type="match status" value="1"/>
</dbReference>
<dbReference type="InterPro" id="IPR036390">
    <property type="entry name" value="WH_DNA-bd_sf"/>
</dbReference>
<proteinExistence type="predicted"/>
<dbReference type="InterPro" id="IPR036388">
    <property type="entry name" value="WH-like_DNA-bd_sf"/>
</dbReference>
<dbReference type="GO" id="GO:0003677">
    <property type="term" value="F:DNA binding"/>
    <property type="evidence" value="ECO:0007669"/>
    <property type="project" value="UniProtKB-KW"/>
</dbReference>
<feature type="domain" description="HTH marR-type" evidence="4">
    <location>
        <begin position="6"/>
        <end position="139"/>
    </location>
</feature>
<dbReference type="SUPFAM" id="SSF46785">
    <property type="entry name" value="Winged helix' DNA-binding domain"/>
    <property type="match status" value="1"/>
</dbReference>
<dbReference type="AlphaFoldDB" id="A0A975DK84"/>
<evidence type="ECO:0000313" key="6">
    <source>
        <dbReference type="Proteomes" id="UP000664904"/>
    </source>
</evidence>
<evidence type="ECO:0000259" key="4">
    <source>
        <dbReference type="PROSITE" id="PS50995"/>
    </source>
</evidence>
<keyword evidence="3" id="KW-0804">Transcription</keyword>
<keyword evidence="5" id="KW-0614">Plasmid</keyword>
<dbReference type="PANTHER" id="PTHR35790:SF4">
    <property type="entry name" value="HTH-TYPE TRANSCRIPTIONAL REGULATOR PCHR"/>
    <property type="match status" value="1"/>
</dbReference>
<dbReference type="Pfam" id="PF12802">
    <property type="entry name" value="MarR_2"/>
    <property type="match status" value="1"/>
</dbReference>
<accession>A0A975DK84</accession>
<protein>
    <submittedName>
        <fullName evidence="5">Winged helix-turn-helix transcriptional regulator</fullName>
    </submittedName>
</protein>
<keyword evidence="1" id="KW-0805">Transcription regulation</keyword>
<dbReference type="SMART" id="SM00347">
    <property type="entry name" value="HTH_MARR"/>
    <property type="match status" value="1"/>
</dbReference>
<organism evidence="5 6">
    <name type="scientific">Pseudoalteromonas xiamenensis</name>
    <dbReference type="NCBI Taxonomy" id="882626"/>
    <lineage>
        <taxon>Bacteria</taxon>
        <taxon>Pseudomonadati</taxon>
        <taxon>Pseudomonadota</taxon>
        <taxon>Gammaproteobacteria</taxon>
        <taxon>Alteromonadales</taxon>
        <taxon>Pseudoalteromonadaceae</taxon>
        <taxon>Pseudoalteromonas</taxon>
    </lineage>
</organism>
<name>A0A975DK84_9GAMM</name>
<dbReference type="InterPro" id="IPR052067">
    <property type="entry name" value="Metal_resp_HTH_trans_reg"/>
</dbReference>
<dbReference type="InterPro" id="IPR000835">
    <property type="entry name" value="HTH_MarR-typ"/>
</dbReference>